<accession>A0AB34DPZ6</accession>
<evidence type="ECO:0000313" key="8">
    <source>
        <dbReference type="EMBL" id="KAB2703288.1"/>
    </source>
</evidence>
<protein>
    <submittedName>
        <fullName evidence="8">MFS transporter</fullName>
    </submittedName>
</protein>
<dbReference type="Pfam" id="PF07690">
    <property type="entry name" value="MFS_1"/>
    <property type="match status" value="1"/>
</dbReference>
<dbReference type="InterPro" id="IPR020846">
    <property type="entry name" value="MFS_dom"/>
</dbReference>
<dbReference type="GO" id="GO:0005886">
    <property type="term" value="C:plasma membrane"/>
    <property type="evidence" value="ECO:0007669"/>
    <property type="project" value="UniProtKB-SubCell"/>
</dbReference>
<dbReference type="InterPro" id="IPR011701">
    <property type="entry name" value="MFS"/>
</dbReference>
<dbReference type="PROSITE" id="PS50850">
    <property type="entry name" value="MFS"/>
    <property type="match status" value="1"/>
</dbReference>
<keyword evidence="4" id="KW-0812">Transmembrane</keyword>
<keyword evidence="2" id="KW-0813">Transport</keyword>
<dbReference type="EMBL" id="WBWF01000009">
    <property type="protein sequence ID" value="KAB2703288.1"/>
    <property type="molecule type" value="Genomic_DNA"/>
</dbReference>
<dbReference type="PANTHER" id="PTHR42718">
    <property type="entry name" value="MAJOR FACILITATOR SUPERFAMILY MULTIDRUG TRANSPORTER MFSC"/>
    <property type="match status" value="1"/>
</dbReference>
<dbReference type="CDD" id="cd17321">
    <property type="entry name" value="MFS_MMR_MDR_like"/>
    <property type="match status" value="1"/>
</dbReference>
<reference evidence="8 9" key="1">
    <citation type="submission" date="2019-09" db="EMBL/GenBank/DDBJ databases">
        <title>Taxonomic organization of the family Brucellaceae based on a phylogenomic approach.</title>
        <authorList>
            <person name="Leclercq S."/>
            <person name="Cloeckaert A."/>
            <person name="Zygmunt M.S."/>
        </authorList>
    </citation>
    <scope>NUCLEOTIDE SEQUENCE [LARGE SCALE GENOMIC DNA]</scope>
    <source>
        <strain evidence="8 9">LUP23</strain>
    </source>
</reference>
<keyword evidence="3" id="KW-1003">Cell membrane</keyword>
<proteinExistence type="predicted"/>
<dbReference type="GO" id="GO:0022857">
    <property type="term" value="F:transmembrane transporter activity"/>
    <property type="evidence" value="ECO:0007669"/>
    <property type="project" value="InterPro"/>
</dbReference>
<feature type="domain" description="Major facilitator superfamily (MFS) profile" evidence="7">
    <location>
        <begin position="15"/>
        <end position="462"/>
    </location>
</feature>
<evidence type="ECO:0000313" key="9">
    <source>
        <dbReference type="Proteomes" id="UP000435957"/>
    </source>
</evidence>
<gene>
    <name evidence="8" type="ORF">F9L03_13775</name>
</gene>
<organism evidence="8 9">
    <name type="scientific">Brucella lupini</name>
    <dbReference type="NCBI Taxonomy" id="255457"/>
    <lineage>
        <taxon>Bacteria</taxon>
        <taxon>Pseudomonadati</taxon>
        <taxon>Pseudomonadota</taxon>
        <taxon>Alphaproteobacteria</taxon>
        <taxon>Hyphomicrobiales</taxon>
        <taxon>Brucellaceae</taxon>
        <taxon>Brucella/Ochrobactrum group</taxon>
        <taxon>Brucella</taxon>
    </lineage>
</organism>
<evidence type="ECO:0000256" key="2">
    <source>
        <dbReference type="ARBA" id="ARBA00022448"/>
    </source>
</evidence>
<dbReference type="Gene3D" id="1.20.1250.20">
    <property type="entry name" value="MFS general substrate transporter like domains"/>
    <property type="match status" value="1"/>
</dbReference>
<evidence type="ECO:0000256" key="5">
    <source>
        <dbReference type="ARBA" id="ARBA00022989"/>
    </source>
</evidence>
<evidence type="ECO:0000256" key="3">
    <source>
        <dbReference type="ARBA" id="ARBA00022475"/>
    </source>
</evidence>
<evidence type="ECO:0000256" key="1">
    <source>
        <dbReference type="ARBA" id="ARBA00004651"/>
    </source>
</evidence>
<dbReference type="InterPro" id="IPR036259">
    <property type="entry name" value="MFS_trans_sf"/>
</dbReference>
<evidence type="ECO:0000256" key="4">
    <source>
        <dbReference type="ARBA" id="ARBA00022692"/>
    </source>
</evidence>
<comment type="subcellular location">
    <subcellularLocation>
        <location evidence="1">Cell membrane</location>
        <topology evidence="1">Multi-pass membrane protein</topology>
    </subcellularLocation>
</comment>
<comment type="caution">
    <text evidence="8">The sequence shown here is derived from an EMBL/GenBank/DDBJ whole genome shotgun (WGS) entry which is preliminary data.</text>
</comment>
<dbReference type="Proteomes" id="UP000435957">
    <property type="component" value="Unassembled WGS sequence"/>
</dbReference>
<dbReference type="SUPFAM" id="SSF103473">
    <property type="entry name" value="MFS general substrate transporter"/>
    <property type="match status" value="1"/>
</dbReference>
<dbReference type="PANTHER" id="PTHR42718:SF46">
    <property type="entry name" value="BLR6921 PROTEIN"/>
    <property type="match status" value="1"/>
</dbReference>
<keyword evidence="6" id="KW-0472">Membrane</keyword>
<dbReference type="Gene3D" id="1.20.1720.10">
    <property type="entry name" value="Multidrug resistance protein D"/>
    <property type="match status" value="1"/>
</dbReference>
<keyword evidence="5" id="KW-1133">Transmembrane helix</keyword>
<keyword evidence="9" id="KW-1185">Reference proteome</keyword>
<sequence>MTSPRVARSAGPNTILGVVLTAYLMILLDLSIVYTGMPEIGRTMGMSPVMQTWVQNAYLLCFGGFLLLSARLGDTFGRRRILQVGVVLFTLASLVIGIAQTQYELIAARAVQGFGASILAPSVLAIISTTFPEGSERTRALAWYSVVAGAGASLGLVLGGIFAGLLSWRIGFLVNIPIGIGLMFAVARYIPDNAPTKGRFDVIGAIASTVGVGLLVYGLVSAADAGWLAPATLVTMALSIAVLGFFVWHEGRVDVPVLPLRLLRSRERSAAYLARMLYVGSIVSFFFFGTQLMQRGLGYSALQAGLGFLPMTLVQFAAAMAIPRVTRMVGGVPMLMGALLLISVGLFWLAFAGADASFWQLALPMVVIGIGNGAAMAPLTTSGVRGVEGRDQGAASGLVNVAHQLGGSIGLSVLIVIFAANANPQLASAAEMSHQVSAVFIGAAIMNLIALILTAIFILPANRKNADPTDPVTFPEPAE</sequence>
<evidence type="ECO:0000259" key="7">
    <source>
        <dbReference type="PROSITE" id="PS50850"/>
    </source>
</evidence>
<dbReference type="AlphaFoldDB" id="A0AB34DPZ6"/>
<name>A0AB34DPZ6_9HYPH</name>
<evidence type="ECO:0000256" key="6">
    <source>
        <dbReference type="ARBA" id="ARBA00023136"/>
    </source>
</evidence>